<proteinExistence type="predicted"/>
<evidence type="ECO:0000313" key="2">
    <source>
        <dbReference type="EMBL" id="CAB4363410.1"/>
    </source>
</evidence>
<dbReference type="PANTHER" id="PTHR35337:SF1">
    <property type="entry name" value="SLR1478 PROTEIN"/>
    <property type="match status" value="1"/>
</dbReference>
<gene>
    <name evidence="3" type="ORF">UFOPK2656_01568</name>
    <name evidence="4" type="ORF">UFOPK3099_03065</name>
    <name evidence="5" type="ORF">UFOPK3267_01025</name>
    <name evidence="6" type="ORF">UFOPK3651_01110</name>
    <name evidence="7" type="ORF">UFOPK3931_01260</name>
    <name evidence="2" type="ORF">UFOPK4189_01189</name>
</gene>
<dbReference type="EMBL" id="CAFBOL010000026">
    <property type="protein sequence ID" value="CAB4987571.1"/>
    <property type="molecule type" value="Genomic_DNA"/>
</dbReference>
<name>A0A6J6A3F5_9ZZZZ</name>
<feature type="transmembrane region" description="Helical" evidence="1">
    <location>
        <begin position="173"/>
        <end position="195"/>
    </location>
</feature>
<dbReference type="EMBL" id="CAFBIY010000044">
    <property type="protein sequence ID" value="CAB4849926.1"/>
    <property type="molecule type" value="Genomic_DNA"/>
</dbReference>
<dbReference type="PANTHER" id="PTHR35337">
    <property type="entry name" value="SLR1478 PROTEIN"/>
    <property type="match status" value="1"/>
</dbReference>
<protein>
    <submittedName>
        <fullName evidence="2">Unannotated protein</fullName>
    </submittedName>
</protein>
<evidence type="ECO:0000313" key="4">
    <source>
        <dbReference type="EMBL" id="CAB4836198.1"/>
    </source>
</evidence>
<dbReference type="EMBL" id="CAEZYF010000008">
    <property type="protein sequence ID" value="CAB4723564.1"/>
    <property type="molecule type" value="Genomic_DNA"/>
</dbReference>
<sequence>MDIDAFVAAHQGAWWRLQQLTEQARHIRRMSPDDLDEMVHLYQRCGAHLAHARVEYATDTALVSRLTLLVADAHGVLYGQRDTEVKRSIVQFATITFPAAIHSLRRYIAVAALLTFLPWAVFQIWLAVSPKAFDVAMPAAASQQYINQDFESYYSNRPSQNFATEVFLNNVRVGFMAFAAGILVCVVTAALLAWNGANGGMAGGLFTHAGQADKFWGLILPHGMLELSAVVVAGAAGLRIGWAVIDPGDRLRIHAITEEARRAGSVLVGLVVAFLLAATVEGFVTGRPWPTWLRVGIGVFAFALFWGWTIVYVVRLRRSGDADYTPDAPL</sequence>
<keyword evidence="1" id="KW-0812">Transmembrane</keyword>
<evidence type="ECO:0000313" key="5">
    <source>
        <dbReference type="EMBL" id="CAB4849926.1"/>
    </source>
</evidence>
<evidence type="ECO:0000256" key="1">
    <source>
        <dbReference type="SAM" id="Phobius"/>
    </source>
</evidence>
<feature type="transmembrane region" description="Helical" evidence="1">
    <location>
        <begin position="263"/>
        <end position="280"/>
    </location>
</feature>
<dbReference type="AlphaFoldDB" id="A0A6J6A3F5"/>
<keyword evidence="1" id="KW-1133">Transmembrane helix</keyword>
<organism evidence="2">
    <name type="scientific">freshwater metagenome</name>
    <dbReference type="NCBI Taxonomy" id="449393"/>
    <lineage>
        <taxon>unclassified sequences</taxon>
        <taxon>metagenomes</taxon>
        <taxon>ecological metagenomes</taxon>
    </lineage>
</organism>
<dbReference type="EMBL" id="CAFAAV010000384">
    <property type="protein sequence ID" value="CAB4836198.1"/>
    <property type="molecule type" value="Genomic_DNA"/>
</dbReference>
<accession>A0A6J6A3F5</accession>
<dbReference type="EMBL" id="CAFBMT010000005">
    <property type="protein sequence ID" value="CAB4925089.1"/>
    <property type="molecule type" value="Genomic_DNA"/>
</dbReference>
<dbReference type="Pfam" id="PF01944">
    <property type="entry name" value="SpoIIM"/>
    <property type="match status" value="1"/>
</dbReference>
<evidence type="ECO:0000313" key="3">
    <source>
        <dbReference type="EMBL" id="CAB4723564.1"/>
    </source>
</evidence>
<evidence type="ECO:0000313" key="6">
    <source>
        <dbReference type="EMBL" id="CAB4925089.1"/>
    </source>
</evidence>
<feature type="transmembrane region" description="Helical" evidence="1">
    <location>
        <begin position="215"/>
        <end position="242"/>
    </location>
</feature>
<dbReference type="EMBL" id="CAESGF010000005">
    <property type="protein sequence ID" value="CAB4363410.1"/>
    <property type="molecule type" value="Genomic_DNA"/>
</dbReference>
<keyword evidence="1" id="KW-0472">Membrane</keyword>
<feature type="transmembrane region" description="Helical" evidence="1">
    <location>
        <begin position="292"/>
        <end position="314"/>
    </location>
</feature>
<reference evidence="2" key="1">
    <citation type="submission" date="2020-05" db="EMBL/GenBank/DDBJ databases">
        <authorList>
            <person name="Chiriac C."/>
            <person name="Salcher M."/>
            <person name="Ghai R."/>
            <person name="Kavagutti S V."/>
        </authorList>
    </citation>
    <scope>NUCLEOTIDE SEQUENCE</scope>
</reference>
<dbReference type="InterPro" id="IPR002798">
    <property type="entry name" value="SpoIIM-like"/>
</dbReference>
<evidence type="ECO:0000313" key="7">
    <source>
        <dbReference type="EMBL" id="CAB4987571.1"/>
    </source>
</evidence>
<feature type="transmembrane region" description="Helical" evidence="1">
    <location>
        <begin position="107"/>
        <end position="128"/>
    </location>
</feature>